<protein>
    <submittedName>
        <fullName evidence="1">Uncharacterized protein</fullName>
    </submittedName>
</protein>
<sequence>MNWGVLAGRAVSSCAHTTRSTTATTRKTQA</sequence>
<proteinExistence type="predicted"/>
<dbReference type="AlphaFoldDB" id="A0A0E9XUP2"/>
<reference evidence="1" key="1">
    <citation type="submission" date="2014-11" db="EMBL/GenBank/DDBJ databases">
        <authorList>
            <person name="Amaro Gonzalez C."/>
        </authorList>
    </citation>
    <scope>NUCLEOTIDE SEQUENCE</scope>
</reference>
<name>A0A0E9XUP2_ANGAN</name>
<accession>A0A0E9XUP2</accession>
<reference evidence="1" key="2">
    <citation type="journal article" date="2015" name="Fish Shellfish Immunol.">
        <title>Early steps in the European eel (Anguilla anguilla)-Vibrio vulnificus interaction in the gills: Role of the RtxA13 toxin.</title>
        <authorList>
            <person name="Callol A."/>
            <person name="Pajuelo D."/>
            <person name="Ebbesson L."/>
            <person name="Teles M."/>
            <person name="MacKenzie S."/>
            <person name="Amaro C."/>
        </authorList>
    </citation>
    <scope>NUCLEOTIDE SEQUENCE</scope>
</reference>
<organism evidence="1">
    <name type="scientific">Anguilla anguilla</name>
    <name type="common">European freshwater eel</name>
    <name type="synonym">Muraena anguilla</name>
    <dbReference type="NCBI Taxonomy" id="7936"/>
    <lineage>
        <taxon>Eukaryota</taxon>
        <taxon>Metazoa</taxon>
        <taxon>Chordata</taxon>
        <taxon>Craniata</taxon>
        <taxon>Vertebrata</taxon>
        <taxon>Euteleostomi</taxon>
        <taxon>Actinopterygii</taxon>
        <taxon>Neopterygii</taxon>
        <taxon>Teleostei</taxon>
        <taxon>Anguilliformes</taxon>
        <taxon>Anguillidae</taxon>
        <taxon>Anguilla</taxon>
    </lineage>
</organism>
<dbReference type="EMBL" id="GBXM01002213">
    <property type="protein sequence ID" value="JAI06365.1"/>
    <property type="molecule type" value="Transcribed_RNA"/>
</dbReference>
<evidence type="ECO:0000313" key="1">
    <source>
        <dbReference type="EMBL" id="JAI06365.1"/>
    </source>
</evidence>